<comment type="similarity">
    <text evidence="4">Belongs to the HSF family.</text>
</comment>
<dbReference type="Pfam" id="PF00447">
    <property type="entry name" value="HSF_DNA-bind"/>
    <property type="match status" value="1"/>
</dbReference>
<sequence length="401" mass="44992">MSRARELSNSSWASTSSQESPYGQPAYYSQHYSPSPALCPQASSSLQLTPTQDAFYPAAAPYHDNILPAPRFAPQAPQAAYTPPTPDPSSSSSFSYSHSYPPSHHHEAQPLQYPPSAYRQLPPLPQPQQRAIPPLMRHQPLPPSRGPSPPAHQYYTTERLEQGWTPGMDRPSPYDRPHQHESSPYERPAAEYQHRGMGMVAPAPYKYNYEHHESYPLPLLPVPPAPVTYDQRSISDGSPRGSERSFGSDEDRHEAITLAHLLNHSEYSDVIRWNREGTAFTFAHSSPDLLTVFSRFFRHSNVHSFVRQLNIYSFTRLSTIDLLDALEGSPPSPNTEFSGFFHPLLFRDSPGHVCDLSKIKPKMSKKPSRQKLNTHLAPEVRKRSVKVEGKIGGGMKGRKLA</sequence>
<evidence type="ECO:0000256" key="2">
    <source>
        <dbReference type="ARBA" id="ARBA00023125"/>
    </source>
</evidence>
<feature type="region of interest" description="Disordered" evidence="5">
    <location>
        <begin position="67"/>
        <end position="188"/>
    </location>
</feature>
<feature type="region of interest" description="Disordered" evidence="5">
    <location>
        <begin position="230"/>
        <end position="249"/>
    </location>
</feature>
<dbReference type="STRING" id="106004.A0A1Y2G4I6"/>
<dbReference type="Proteomes" id="UP000193467">
    <property type="component" value="Unassembled WGS sequence"/>
</dbReference>
<dbReference type="InParanoid" id="A0A1Y2G4I6"/>
<organism evidence="7 8">
    <name type="scientific">Leucosporidium creatinivorum</name>
    <dbReference type="NCBI Taxonomy" id="106004"/>
    <lineage>
        <taxon>Eukaryota</taxon>
        <taxon>Fungi</taxon>
        <taxon>Dikarya</taxon>
        <taxon>Basidiomycota</taxon>
        <taxon>Pucciniomycotina</taxon>
        <taxon>Microbotryomycetes</taxon>
        <taxon>Leucosporidiales</taxon>
        <taxon>Leucosporidium</taxon>
    </lineage>
</organism>
<dbReference type="GO" id="GO:0003700">
    <property type="term" value="F:DNA-binding transcription factor activity"/>
    <property type="evidence" value="ECO:0007669"/>
    <property type="project" value="InterPro"/>
</dbReference>
<keyword evidence="3" id="KW-0539">Nucleus</keyword>
<evidence type="ECO:0000313" key="8">
    <source>
        <dbReference type="Proteomes" id="UP000193467"/>
    </source>
</evidence>
<feature type="compositionally biased region" description="Polar residues" evidence="5">
    <location>
        <begin position="7"/>
        <end position="21"/>
    </location>
</feature>
<feature type="domain" description="HSF-type DNA-binding" evidence="6">
    <location>
        <begin position="256"/>
        <end position="362"/>
    </location>
</feature>
<gene>
    <name evidence="7" type="ORF">BCR35DRAFT_299711</name>
</gene>
<feature type="compositionally biased region" description="Low complexity" evidence="5">
    <location>
        <begin position="68"/>
        <end position="102"/>
    </location>
</feature>
<keyword evidence="2" id="KW-0238">DNA-binding</keyword>
<dbReference type="EMBL" id="MCGR01000004">
    <property type="protein sequence ID" value="ORY90156.1"/>
    <property type="molecule type" value="Genomic_DNA"/>
</dbReference>
<dbReference type="SMART" id="SM00415">
    <property type="entry name" value="HSF"/>
    <property type="match status" value="1"/>
</dbReference>
<comment type="caution">
    <text evidence="7">The sequence shown here is derived from an EMBL/GenBank/DDBJ whole genome shotgun (WGS) entry which is preliminary data.</text>
</comment>
<feature type="region of interest" description="Disordered" evidence="5">
    <location>
        <begin position="1"/>
        <end position="28"/>
    </location>
</feature>
<dbReference type="InterPro" id="IPR036388">
    <property type="entry name" value="WH-like_DNA-bd_sf"/>
</dbReference>
<evidence type="ECO:0000256" key="4">
    <source>
        <dbReference type="RuleBase" id="RU004020"/>
    </source>
</evidence>
<proteinExistence type="inferred from homology"/>
<comment type="subcellular location">
    <subcellularLocation>
        <location evidence="1">Nucleus</location>
    </subcellularLocation>
</comment>
<dbReference type="AlphaFoldDB" id="A0A1Y2G4I6"/>
<dbReference type="SUPFAM" id="SSF46785">
    <property type="entry name" value="Winged helix' DNA-binding domain"/>
    <property type="match status" value="1"/>
</dbReference>
<name>A0A1Y2G4I6_9BASI</name>
<dbReference type="GO" id="GO:0005634">
    <property type="term" value="C:nucleus"/>
    <property type="evidence" value="ECO:0007669"/>
    <property type="project" value="UniProtKB-SubCell"/>
</dbReference>
<feature type="compositionally biased region" description="Pro residues" evidence="5">
    <location>
        <begin position="140"/>
        <end position="150"/>
    </location>
</feature>
<keyword evidence="8" id="KW-1185">Reference proteome</keyword>
<evidence type="ECO:0000256" key="1">
    <source>
        <dbReference type="ARBA" id="ARBA00004123"/>
    </source>
</evidence>
<feature type="region of interest" description="Disordered" evidence="5">
    <location>
        <begin position="382"/>
        <end position="401"/>
    </location>
</feature>
<dbReference type="InterPro" id="IPR000232">
    <property type="entry name" value="HSF_DNA-bd"/>
</dbReference>
<dbReference type="GO" id="GO:0043565">
    <property type="term" value="F:sequence-specific DNA binding"/>
    <property type="evidence" value="ECO:0007669"/>
    <property type="project" value="InterPro"/>
</dbReference>
<feature type="compositionally biased region" description="Basic and acidic residues" evidence="5">
    <location>
        <begin position="172"/>
        <end position="188"/>
    </location>
</feature>
<evidence type="ECO:0000259" key="6">
    <source>
        <dbReference type="SMART" id="SM00415"/>
    </source>
</evidence>
<dbReference type="Gene3D" id="1.10.10.10">
    <property type="entry name" value="Winged helix-like DNA-binding domain superfamily/Winged helix DNA-binding domain"/>
    <property type="match status" value="1"/>
</dbReference>
<accession>A0A1Y2G4I6</accession>
<dbReference type="InterPro" id="IPR036390">
    <property type="entry name" value="WH_DNA-bd_sf"/>
</dbReference>
<dbReference type="OrthoDB" id="60033at2759"/>
<protein>
    <recommendedName>
        <fullName evidence="6">HSF-type DNA-binding domain-containing protein</fullName>
    </recommendedName>
</protein>
<evidence type="ECO:0000256" key="5">
    <source>
        <dbReference type="SAM" id="MobiDB-lite"/>
    </source>
</evidence>
<evidence type="ECO:0000313" key="7">
    <source>
        <dbReference type="EMBL" id="ORY90156.1"/>
    </source>
</evidence>
<reference evidence="7 8" key="1">
    <citation type="submission" date="2016-07" db="EMBL/GenBank/DDBJ databases">
        <title>Pervasive Adenine N6-methylation of Active Genes in Fungi.</title>
        <authorList>
            <consortium name="DOE Joint Genome Institute"/>
            <person name="Mondo S.J."/>
            <person name="Dannebaum R.O."/>
            <person name="Kuo R.C."/>
            <person name="Labutti K."/>
            <person name="Haridas S."/>
            <person name="Kuo A."/>
            <person name="Salamov A."/>
            <person name="Ahrendt S.R."/>
            <person name="Lipzen A."/>
            <person name="Sullivan W."/>
            <person name="Andreopoulos W.B."/>
            <person name="Clum A."/>
            <person name="Lindquist E."/>
            <person name="Daum C."/>
            <person name="Ramamoorthy G.K."/>
            <person name="Gryganskyi A."/>
            <person name="Culley D."/>
            <person name="Magnuson J.K."/>
            <person name="James T.Y."/>
            <person name="O'Malley M.A."/>
            <person name="Stajich J.E."/>
            <person name="Spatafora J.W."/>
            <person name="Visel A."/>
            <person name="Grigoriev I.V."/>
        </authorList>
    </citation>
    <scope>NUCLEOTIDE SEQUENCE [LARGE SCALE GENOMIC DNA]</scope>
    <source>
        <strain evidence="7 8">62-1032</strain>
    </source>
</reference>
<evidence type="ECO:0000256" key="3">
    <source>
        <dbReference type="ARBA" id="ARBA00023242"/>
    </source>
</evidence>